<dbReference type="GO" id="GO:0016020">
    <property type="term" value="C:membrane"/>
    <property type="evidence" value="ECO:0007669"/>
    <property type="project" value="UniProtKB-SubCell"/>
</dbReference>
<keyword evidence="8" id="KW-1185">Reference proteome</keyword>
<evidence type="ECO:0000256" key="1">
    <source>
        <dbReference type="ARBA" id="ARBA00004141"/>
    </source>
</evidence>
<evidence type="ECO:0000256" key="2">
    <source>
        <dbReference type="ARBA" id="ARBA00022448"/>
    </source>
</evidence>
<proteinExistence type="predicted"/>
<dbReference type="PANTHER" id="PTHR11101:SF80">
    <property type="entry name" value="PHOSPHATE TRANSPORTER"/>
    <property type="match status" value="1"/>
</dbReference>
<feature type="transmembrane region" description="Helical" evidence="6">
    <location>
        <begin position="215"/>
        <end position="237"/>
    </location>
</feature>
<keyword evidence="4 6" id="KW-1133">Transmembrane helix</keyword>
<gene>
    <name evidence="7" type="ORF">1922</name>
</gene>
<keyword evidence="3 6" id="KW-0812">Transmembrane</keyword>
<comment type="subcellular location">
    <subcellularLocation>
        <location evidence="1">Membrane</location>
        <topology evidence="1">Multi-pass membrane protein</topology>
    </subcellularLocation>
</comment>
<name>A0A0E4C934_9FIRM</name>
<evidence type="ECO:0000256" key="5">
    <source>
        <dbReference type="ARBA" id="ARBA00023136"/>
    </source>
</evidence>
<dbReference type="STRING" id="690567.1922"/>
<feature type="transmembrane region" description="Helical" evidence="6">
    <location>
        <begin position="104"/>
        <end position="121"/>
    </location>
</feature>
<evidence type="ECO:0000256" key="4">
    <source>
        <dbReference type="ARBA" id="ARBA00022989"/>
    </source>
</evidence>
<accession>A0A0E4C934</accession>
<dbReference type="Proteomes" id="UP000045545">
    <property type="component" value="Unassembled WGS sequence"/>
</dbReference>
<feature type="transmembrane region" description="Helical" evidence="6">
    <location>
        <begin position="45"/>
        <end position="67"/>
    </location>
</feature>
<feature type="transmembrane region" description="Helical" evidence="6">
    <location>
        <begin position="133"/>
        <end position="159"/>
    </location>
</feature>
<dbReference type="RefSeq" id="WP_046498195.1">
    <property type="nucleotide sequence ID" value="NZ_CGIH01000031.1"/>
</dbReference>
<evidence type="ECO:0000256" key="3">
    <source>
        <dbReference type="ARBA" id="ARBA00022692"/>
    </source>
</evidence>
<evidence type="ECO:0000313" key="8">
    <source>
        <dbReference type="Proteomes" id="UP000045545"/>
    </source>
</evidence>
<dbReference type="AlphaFoldDB" id="A0A0E4C934"/>
<dbReference type="EMBL" id="CGIH01000031">
    <property type="protein sequence ID" value="CFX81011.1"/>
    <property type="molecule type" value="Genomic_DNA"/>
</dbReference>
<dbReference type="OrthoDB" id="9779554at2"/>
<evidence type="ECO:0000313" key="7">
    <source>
        <dbReference type="EMBL" id="CFX81011.1"/>
    </source>
</evidence>
<sequence>MFSFYWIVAIVLLGLAFDYINGFHDTANAIATSVSTKALSPRTAIVIAAVLNFLGALSGTAVAATIGKGIINPEVVTPEVIVAALIGAIFWNLFTWLFGIPSSSSHALIGGLIGAAIAGFGPQEVNWLGFFKIFSGLLASPVIGLIAGSVVMTILFWLFKNSSPAKTNRQFRHLQIVTACMASFAHGSNDAQKSMGIITMSLFSAGMISSFSVPLWVKIACALAMALGTAFGGWRIIRTMGGKIFRIEPINGFAADFTSAMVIFGASKLGIPVSTTHIVSSSIMGVGAAKRLKGVRWNIARQIIIAWFVTIPSAAVVAVVFYRLIAGFIL</sequence>
<dbReference type="InterPro" id="IPR001204">
    <property type="entry name" value="Phos_transporter"/>
</dbReference>
<dbReference type="GO" id="GO:0035435">
    <property type="term" value="P:phosphate ion transmembrane transport"/>
    <property type="evidence" value="ECO:0007669"/>
    <property type="project" value="TreeGrafter"/>
</dbReference>
<dbReference type="PANTHER" id="PTHR11101">
    <property type="entry name" value="PHOSPHATE TRANSPORTER"/>
    <property type="match status" value="1"/>
</dbReference>
<dbReference type="GO" id="GO:0005315">
    <property type="term" value="F:phosphate transmembrane transporter activity"/>
    <property type="evidence" value="ECO:0007669"/>
    <property type="project" value="InterPro"/>
</dbReference>
<evidence type="ECO:0000256" key="6">
    <source>
        <dbReference type="SAM" id="Phobius"/>
    </source>
</evidence>
<organism evidence="7 8">
    <name type="scientific">Syntrophomonas zehnderi OL-4</name>
    <dbReference type="NCBI Taxonomy" id="690567"/>
    <lineage>
        <taxon>Bacteria</taxon>
        <taxon>Bacillati</taxon>
        <taxon>Bacillota</taxon>
        <taxon>Clostridia</taxon>
        <taxon>Eubacteriales</taxon>
        <taxon>Syntrophomonadaceae</taxon>
        <taxon>Syntrophomonas</taxon>
    </lineage>
</organism>
<keyword evidence="2" id="KW-0813">Transport</keyword>
<keyword evidence="5 6" id="KW-0472">Membrane</keyword>
<reference evidence="7 8" key="1">
    <citation type="submission" date="2015-03" db="EMBL/GenBank/DDBJ databases">
        <authorList>
            <person name="Murphy D."/>
        </authorList>
    </citation>
    <scope>NUCLEOTIDE SEQUENCE [LARGE SCALE GENOMIC DNA]</scope>
    <source>
        <strain evidence="7 8">OL-4</strain>
    </source>
</reference>
<protein>
    <submittedName>
        <fullName evidence="7">Phosphate transporter</fullName>
    </submittedName>
</protein>
<dbReference type="Pfam" id="PF01384">
    <property type="entry name" value="PHO4"/>
    <property type="match status" value="1"/>
</dbReference>
<feature type="transmembrane region" description="Helical" evidence="6">
    <location>
        <begin position="79"/>
        <end position="98"/>
    </location>
</feature>
<feature type="transmembrane region" description="Helical" evidence="6">
    <location>
        <begin position="303"/>
        <end position="325"/>
    </location>
</feature>